<dbReference type="InParanoid" id="A0A0P9A4D9"/>
<keyword evidence="1" id="KW-1133">Transmembrane helix</keyword>
<feature type="transmembrane region" description="Helical" evidence="1">
    <location>
        <begin position="80"/>
        <end position="100"/>
    </location>
</feature>
<gene>
    <name evidence="2" type="primary">Dana\GF27427</name>
    <name evidence="2" type="ORF">GF27427</name>
</gene>
<feature type="transmembrane region" description="Helical" evidence="1">
    <location>
        <begin position="12"/>
        <end position="36"/>
    </location>
</feature>
<dbReference type="GeneID" id="26514836"/>
<feature type="transmembrane region" description="Helical" evidence="1">
    <location>
        <begin position="48"/>
        <end position="68"/>
    </location>
</feature>
<dbReference type="GO" id="GO:0048515">
    <property type="term" value="P:spermatid differentiation"/>
    <property type="evidence" value="ECO:0007669"/>
    <property type="project" value="EnsemblMetazoa"/>
</dbReference>
<dbReference type="STRING" id="7217.A0A0P9A4D9"/>
<dbReference type="Proteomes" id="UP000007801">
    <property type="component" value="Unassembled WGS sequence"/>
</dbReference>
<dbReference type="AlphaFoldDB" id="A0A0P9A4D9"/>
<name>A0A0P9A4D9_DROAN</name>
<dbReference type="CTD" id="49529"/>
<evidence type="ECO:0000313" key="2">
    <source>
        <dbReference type="EMBL" id="KPU73438.1"/>
    </source>
</evidence>
<sequence length="132" mass="15761">MPFKKKLRCVSLRGASLFLCYVNLFTQAFDTLYITFTEYKFCLRIYLIWYLSTTWHVISELILLYAVFGLNNHLMPLHMVTNLLGLILQMINHMMLASLPNMNHEMVYYAFYEIFLAIVTNVVNLRYYHLEK</sequence>
<keyword evidence="1" id="KW-0472">Membrane</keyword>
<accession>A0A0P9A4D9</accession>
<dbReference type="EMBL" id="CH902620">
    <property type="protein sequence ID" value="KPU73438.1"/>
    <property type="molecule type" value="Genomic_DNA"/>
</dbReference>
<feature type="transmembrane region" description="Helical" evidence="1">
    <location>
        <begin position="106"/>
        <end position="128"/>
    </location>
</feature>
<evidence type="ECO:0000313" key="3">
    <source>
        <dbReference type="Proteomes" id="UP000007801"/>
    </source>
</evidence>
<keyword evidence="1" id="KW-0812">Transmembrane</keyword>
<dbReference type="KEGG" id="dan:26514836"/>
<reference evidence="2 3" key="1">
    <citation type="journal article" date="2007" name="Nature">
        <title>Evolution of genes and genomes on the Drosophila phylogeny.</title>
        <authorList>
            <consortium name="Drosophila 12 Genomes Consortium"/>
            <person name="Clark A.G."/>
            <person name="Eisen M.B."/>
            <person name="Smith D.R."/>
            <person name="Bergman C.M."/>
            <person name="Oliver B."/>
            <person name="Markow T.A."/>
            <person name="Kaufman T.C."/>
            <person name="Kellis M."/>
            <person name="Gelbart W."/>
            <person name="Iyer V.N."/>
            <person name="Pollard D.A."/>
            <person name="Sackton T.B."/>
            <person name="Larracuente A.M."/>
            <person name="Singh N.D."/>
            <person name="Abad J.P."/>
            <person name="Abt D.N."/>
            <person name="Adryan B."/>
            <person name="Aguade M."/>
            <person name="Akashi H."/>
            <person name="Anderson W.W."/>
            <person name="Aquadro C.F."/>
            <person name="Ardell D.H."/>
            <person name="Arguello R."/>
            <person name="Artieri C.G."/>
            <person name="Barbash D.A."/>
            <person name="Barker D."/>
            <person name="Barsanti P."/>
            <person name="Batterham P."/>
            <person name="Batzoglou S."/>
            <person name="Begun D."/>
            <person name="Bhutkar A."/>
            <person name="Blanco E."/>
            <person name="Bosak S.A."/>
            <person name="Bradley R.K."/>
            <person name="Brand A.D."/>
            <person name="Brent M.R."/>
            <person name="Brooks A.N."/>
            <person name="Brown R.H."/>
            <person name="Butlin R.K."/>
            <person name="Caggese C."/>
            <person name="Calvi B.R."/>
            <person name="Bernardo de Carvalho A."/>
            <person name="Caspi A."/>
            <person name="Castrezana S."/>
            <person name="Celniker S.E."/>
            <person name="Chang J.L."/>
            <person name="Chapple C."/>
            <person name="Chatterji S."/>
            <person name="Chinwalla A."/>
            <person name="Civetta A."/>
            <person name="Clifton S.W."/>
            <person name="Comeron J.M."/>
            <person name="Costello J.C."/>
            <person name="Coyne J.A."/>
            <person name="Daub J."/>
            <person name="David R.G."/>
            <person name="Delcher A.L."/>
            <person name="Delehaunty K."/>
            <person name="Do C.B."/>
            <person name="Ebling H."/>
            <person name="Edwards K."/>
            <person name="Eickbush T."/>
            <person name="Evans J.D."/>
            <person name="Filipski A."/>
            <person name="Findeiss S."/>
            <person name="Freyhult E."/>
            <person name="Fulton L."/>
            <person name="Fulton R."/>
            <person name="Garcia A.C."/>
            <person name="Gardiner A."/>
            <person name="Garfield D.A."/>
            <person name="Garvin B.E."/>
            <person name="Gibson G."/>
            <person name="Gilbert D."/>
            <person name="Gnerre S."/>
            <person name="Godfrey J."/>
            <person name="Good R."/>
            <person name="Gotea V."/>
            <person name="Gravely B."/>
            <person name="Greenberg A.J."/>
            <person name="Griffiths-Jones S."/>
            <person name="Gross S."/>
            <person name="Guigo R."/>
            <person name="Gustafson E.A."/>
            <person name="Haerty W."/>
            <person name="Hahn M.W."/>
            <person name="Halligan D.L."/>
            <person name="Halpern A.L."/>
            <person name="Halter G.M."/>
            <person name="Han M.V."/>
            <person name="Heger A."/>
            <person name="Hillier L."/>
            <person name="Hinrichs A.S."/>
            <person name="Holmes I."/>
            <person name="Hoskins R.A."/>
            <person name="Hubisz M.J."/>
            <person name="Hultmark D."/>
            <person name="Huntley M.A."/>
            <person name="Jaffe D.B."/>
            <person name="Jagadeeshan S."/>
            <person name="Jeck W.R."/>
            <person name="Johnson J."/>
            <person name="Jones C.D."/>
            <person name="Jordan W.C."/>
            <person name="Karpen G.H."/>
            <person name="Kataoka E."/>
            <person name="Keightley P.D."/>
            <person name="Kheradpour P."/>
            <person name="Kirkness E.F."/>
            <person name="Koerich L.B."/>
            <person name="Kristiansen K."/>
            <person name="Kudrna D."/>
            <person name="Kulathinal R.J."/>
            <person name="Kumar S."/>
            <person name="Kwok R."/>
            <person name="Lander E."/>
            <person name="Langley C.H."/>
            <person name="Lapoint R."/>
            <person name="Lazzaro B.P."/>
            <person name="Lee S.J."/>
            <person name="Levesque L."/>
            <person name="Li R."/>
            <person name="Lin C.F."/>
            <person name="Lin M.F."/>
            <person name="Lindblad-Toh K."/>
            <person name="Llopart A."/>
            <person name="Long M."/>
            <person name="Low L."/>
            <person name="Lozovsky E."/>
            <person name="Lu J."/>
            <person name="Luo M."/>
            <person name="Machado C.A."/>
            <person name="Makalowski W."/>
            <person name="Marzo M."/>
            <person name="Matsuda M."/>
            <person name="Matzkin L."/>
            <person name="McAllister B."/>
            <person name="McBride C.S."/>
            <person name="McKernan B."/>
            <person name="McKernan K."/>
            <person name="Mendez-Lago M."/>
            <person name="Minx P."/>
            <person name="Mollenhauer M.U."/>
            <person name="Montooth K."/>
            <person name="Mount S.M."/>
            <person name="Mu X."/>
            <person name="Myers E."/>
            <person name="Negre B."/>
            <person name="Newfeld S."/>
            <person name="Nielsen R."/>
            <person name="Noor M.A."/>
            <person name="O'Grady P."/>
            <person name="Pachter L."/>
            <person name="Papaceit M."/>
            <person name="Parisi M.J."/>
            <person name="Parisi M."/>
            <person name="Parts L."/>
            <person name="Pedersen J.S."/>
            <person name="Pesole G."/>
            <person name="Phillippy A.M."/>
            <person name="Ponting C.P."/>
            <person name="Pop M."/>
            <person name="Porcelli D."/>
            <person name="Powell J.R."/>
            <person name="Prohaska S."/>
            <person name="Pruitt K."/>
            <person name="Puig M."/>
            <person name="Quesneville H."/>
            <person name="Ram K.R."/>
            <person name="Rand D."/>
            <person name="Rasmussen M.D."/>
            <person name="Reed L.K."/>
            <person name="Reenan R."/>
            <person name="Reily A."/>
            <person name="Remington K.A."/>
            <person name="Rieger T.T."/>
            <person name="Ritchie M.G."/>
            <person name="Robin C."/>
            <person name="Rogers Y.H."/>
            <person name="Rohde C."/>
            <person name="Rozas J."/>
            <person name="Rubenfield M.J."/>
            <person name="Ruiz A."/>
            <person name="Russo S."/>
            <person name="Salzberg S.L."/>
            <person name="Sanchez-Gracia A."/>
            <person name="Saranga D.J."/>
            <person name="Sato H."/>
            <person name="Schaeffer S.W."/>
            <person name="Schatz M.C."/>
            <person name="Schlenke T."/>
            <person name="Schwartz R."/>
            <person name="Segarra C."/>
            <person name="Singh R.S."/>
            <person name="Sirot L."/>
            <person name="Sirota M."/>
            <person name="Sisneros N.B."/>
            <person name="Smith C.D."/>
            <person name="Smith T.F."/>
            <person name="Spieth J."/>
            <person name="Stage D.E."/>
            <person name="Stark A."/>
            <person name="Stephan W."/>
            <person name="Strausberg R.L."/>
            <person name="Strempel S."/>
            <person name="Sturgill D."/>
            <person name="Sutton G."/>
            <person name="Sutton G.G."/>
            <person name="Tao W."/>
            <person name="Teichmann S."/>
            <person name="Tobari Y.N."/>
            <person name="Tomimura Y."/>
            <person name="Tsolas J.M."/>
            <person name="Valente V.L."/>
            <person name="Venter E."/>
            <person name="Venter J.C."/>
            <person name="Vicario S."/>
            <person name="Vieira F.G."/>
            <person name="Vilella A.J."/>
            <person name="Villasante A."/>
            <person name="Walenz B."/>
            <person name="Wang J."/>
            <person name="Wasserman M."/>
            <person name="Watts T."/>
            <person name="Wilson D."/>
            <person name="Wilson R.K."/>
            <person name="Wing R.A."/>
            <person name="Wolfner M.F."/>
            <person name="Wong A."/>
            <person name="Wong G.K."/>
            <person name="Wu C.I."/>
            <person name="Wu G."/>
            <person name="Yamamoto D."/>
            <person name="Yang H.P."/>
            <person name="Yang S.P."/>
            <person name="Yorke J.A."/>
            <person name="Yoshida K."/>
            <person name="Zdobnov E."/>
            <person name="Zhang P."/>
            <person name="Zhang Y."/>
            <person name="Zimin A.V."/>
            <person name="Baldwin J."/>
            <person name="Abdouelleil A."/>
            <person name="Abdulkadir J."/>
            <person name="Abebe A."/>
            <person name="Abera B."/>
            <person name="Abreu J."/>
            <person name="Acer S.C."/>
            <person name="Aftuck L."/>
            <person name="Alexander A."/>
            <person name="An P."/>
            <person name="Anderson E."/>
            <person name="Anderson S."/>
            <person name="Arachi H."/>
            <person name="Azer M."/>
            <person name="Bachantsang P."/>
            <person name="Barry A."/>
            <person name="Bayul T."/>
            <person name="Berlin A."/>
            <person name="Bessette D."/>
            <person name="Bloom T."/>
            <person name="Blye J."/>
            <person name="Boguslavskiy L."/>
            <person name="Bonnet C."/>
            <person name="Boukhgalter B."/>
            <person name="Bourzgui I."/>
            <person name="Brown A."/>
            <person name="Cahill P."/>
            <person name="Channer S."/>
            <person name="Cheshatsang Y."/>
            <person name="Chuda L."/>
            <person name="Citroen M."/>
            <person name="Collymore A."/>
            <person name="Cooke P."/>
            <person name="Costello M."/>
            <person name="D'Aco K."/>
            <person name="Daza R."/>
            <person name="De Haan G."/>
            <person name="DeGray S."/>
            <person name="DeMaso C."/>
            <person name="Dhargay N."/>
            <person name="Dooley K."/>
            <person name="Dooley E."/>
            <person name="Doricent M."/>
            <person name="Dorje P."/>
            <person name="Dorjee K."/>
            <person name="Dupes A."/>
            <person name="Elong R."/>
            <person name="Falk J."/>
            <person name="Farina A."/>
            <person name="Faro S."/>
            <person name="Ferguson D."/>
            <person name="Fisher S."/>
            <person name="Foley C.D."/>
            <person name="Franke A."/>
            <person name="Friedrich D."/>
            <person name="Gadbois L."/>
            <person name="Gearin G."/>
            <person name="Gearin C.R."/>
            <person name="Giannoukos G."/>
            <person name="Goode T."/>
            <person name="Graham J."/>
            <person name="Grandbois E."/>
            <person name="Grewal S."/>
            <person name="Gyaltsen K."/>
            <person name="Hafez N."/>
            <person name="Hagos B."/>
            <person name="Hall J."/>
            <person name="Henson C."/>
            <person name="Hollinger A."/>
            <person name="Honan T."/>
            <person name="Huard M.D."/>
            <person name="Hughes L."/>
            <person name="Hurhula B."/>
            <person name="Husby M.E."/>
            <person name="Kamat A."/>
            <person name="Kanga B."/>
            <person name="Kashin S."/>
            <person name="Khazanovich D."/>
            <person name="Kisner P."/>
            <person name="Lance K."/>
            <person name="Lara M."/>
            <person name="Lee W."/>
            <person name="Lennon N."/>
            <person name="Letendre F."/>
            <person name="LeVine R."/>
            <person name="Lipovsky A."/>
            <person name="Liu X."/>
            <person name="Liu J."/>
            <person name="Liu S."/>
            <person name="Lokyitsang T."/>
            <person name="Lokyitsang Y."/>
            <person name="Lubonja R."/>
            <person name="Lui A."/>
            <person name="MacDonald P."/>
            <person name="Magnisalis V."/>
            <person name="Maru K."/>
            <person name="Matthews C."/>
            <person name="McCusker W."/>
            <person name="McDonough S."/>
            <person name="Mehta T."/>
            <person name="Meldrim J."/>
            <person name="Meneus L."/>
            <person name="Mihai O."/>
            <person name="Mihalev A."/>
            <person name="Mihova T."/>
            <person name="Mittelman R."/>
            <person name="Mlenga V."/>
            <person name="Montmayeur A."/>
            <person name="Mulrain L."/>
            <person name="Navidi A."/>
            <person name="Naylor J."/>
            <person name="Negash T."/>
            <person name="Nguyen T."/>
            <person name="Nguyen N."/>
            <person name="Nicol R."/>
            <person name="Norbu C."/>
            <person name="Norbu N."/>
            <person name="Novod N."/>
            <person name="O'Neill B."/>
            <person name="Osman S."/>
            <person name="Markiewicz E."/>
            <person name="Oyono O.L."/>
            <person name="Patti C."/>
            <person name="Phunkhang P."/>
            <person name="Pierre F."/>
            <person name="Priest M."/>
            <person name="Raghuraman S."/>
            <person name="Rege F."/>
            <person name="Reyes R."/>
            <person name="Rise C."/>
            <person name="Rogov P."/>
            <person name="Ross K."/>
            <person name="Ryan E."/>
            <person name="Settipalli S."/>
            <person name="Shea T."/>
            <person name="Sherpa N."/>
            <person name="Shi L."/>
            <person name="Shih D."/>
            <person name="Sparrow T."/>
            <person name="Spaulding J."/>
            <person name="Stalker J."/>
            <person name="Stange-Thomann N."/>
            <person name="Stavropoulos S."/>
            <person name="Stone C."/>
            <person name="Strader C."/>
            <person name="Tesfaye S."/>
            <person name="Thomson T."/>
            <person name="Thoulutsang Y."/>
            <person name="Thoulutsang D."/>
            <person name="Topham K."/>
            <person name="Topping I."/>
            <person name="Tsamla T."/>
            <person name="Vassiliev H."/>
            <person name="Vo A."/>
            <person name="Wangchuk T."/>
            <person name="Wangdi T."/>
            <person name="Weiand M."/>
            <person name="Wilkinson J."/>
            <person name="Wilson A."/>
            <person name="Yadav S."/>
            <person name="Young G."/>
            <person name="Yu Q."/>
            <person name="Zembek L."/>
            <person name="Zhong D."/>
            <person name="Zimmer A."/>
            <person name="Zwirko Z."/>
            <person name="Jaffe D.B."/>
            <person name="Alvarez P."/>
            <person name="Brockman W."/>
            <person name="Butler J."/>
            <person name="Chin C."/>
            <person name="Gnerre S."/>
            <person name="Grabherr M."/>
            <person name="Kleber M."/>
            <person name="Mauceli E."/>
            <person name="MacCallum I."/>
        </authorList>
    </citation>
    <scope>NUCLEOTIDE SEQUENCE [LARGE SCALE GENOMIC DNA]</scope>
    <source>
        <strain evidence="3">Tucson 14024-0371.13</strain>
    </source>
</reference>
<evidence type="ECO:0000256" key="1">
    <source>
        <dbReference type="SAM" id="Phobius"/>
    </source>
</evidence>
<protein>
    <submittedName>
        <fullName evidence="2">Uncharacterized protein</fullName>
    </submittedName>
</protein>
<keyword evidence="3" id="KW-1185">Reference proteome</keyword>
<organism evidence="2 3">
    <name type="scientific">Drosophila ananassae</name>
    <name type="common">Fruit fly</name>
    <dbReference type="NCBI Taxonomy" id="7217"/>
    <lineage>
        <taxon>Eukaryota</taxon>
        <taxon>Metazoa</taxon>
        <taxon>Ecdysozoa</taxon>
        <taxon>Arthropoda</taxon>
        <taxon>Hexapoda</taxon>
        <taxon>Insecta</taxon>
        <taxon>Pterygota</taxon>
        <taxon>Neoptera</taxon>
        <taxon>Endopterygota</taxon>
        <taxon>Diptera</taxon>
        <taxon>Brachycera</taxon>
        <taxon>Muscomorpha</taxon>
        <taxon>Ephydroidea</taxon>
        <taxon>Drosophilidae</taxon>
        <taxon>Drosophila</taxon>
        <taxon>Sophophora</taxon>
    </lineage>
</organism>
<proteinExistence type="predicted"/>
<dbReference type="OrthoDB" id="7828669at2759"/>